<organism evidence="1 2">
    <name type="scientific">Candidatus Magnetoglobus multicellularis str. Araruama</name>
    <dbReference type="NCBI Taxonomy" id="890399"/>
    <lineage>
        <taxon>Bacteria</taxon>
        <taxon>Pseudomonadati</taxon>
        <taxon>Thermodesulfobacteriota</taxon>
        <taxon>Desulfobacteria</taxon>
        <taxon>Desulfobacterales</taxon>
        <taxon>Desulfobacteraceae</taxon>
        <taxon>Candidatus Magnetoglobus</taxon>
    </lineage>
</organism>
<gene>
    <name evidence="1" type="ORF">OMM_13129</name>
</gene>
<feature type="non-terminal residue" evidence="1">
    <location>
        <position position="471"/>
    </location>
</feature>
<protein>
    <submittedName>
        <fullName evidence="1">Uncharacterized protein</fullName>
    </submittedName>
</protein>
<evidence type="ECO:0000313" key="1">
    <source>
        <dbReference type="EMBL" id="ETR66187.1"/>
    </source>
</evidence>
<comment type="caution">
    <text evidence="1">The sequence shown here is derived from an EMBL/GenBank/DDBJ whole genome shotgun (WGS) entry which is preliminary data.</text>
</comment>
<name>A0A1V1NUB9_9BACT</name>
<evidence type="ECO:0000313" key="2">
    <source>
        <dbReference type="Proteomes" id="UP000189670"/>
    </source>
</evidence>
<proteinExistence type="predicted"/>
<sequence length="471" mass="48632">MFVQEQSSLTVSEIDSIDVQRIQSDATSANYSDVSSLAGVVSDQDNSNIVIQTIEGNLSVKNVISTTGNILITSGSGNIAINDNILTTAGHLSILSDKSITQSATLSTAGGSIDMFAVENIRMNQGAQTLSTNGNIFLEASQGDITVSEIDAQDGNLAVIATAGSIHVAESENNHITSNGFILKAFAATDPIKTDVAIFTAMTDSDLIVENTHATGVTIDQITVAVNRVLTDGQFTENAKSTNLADITVLNNGAVALNAIGSITILDGDNDNIAIDASAGTGNVLLKSNTDQITIQSKVDAGSGSISILAESDISIGSAEKKEADIVTTGTGTIDMVSNATINIHDGISISTDANIRIQAGDQLTIGEINANTAYVSLIAKNITDSGTDDMDVIASELRIFNTDSTGGAGTVDNMLDISVDTLSAHVNDGGLYIKESDGIIIDTNGDIVVNRVAIDGTLEANSIVDTSQSN</sequence>
<dbReference type="EMBL" id="ATBP01002168">
    <property type="protein sequence ID" value="ETR66187.1"/>
    <property type="molecule type" value="Genomic_DNA"/>
</dbReference>
<reference evidence="2" key="1">
    <citation type="submission" date="2012-11" db="EMBL/GenBank/DDBJ databases">
        <authorList>
            <person name="Lucero-Rivera Y.E."/>
            <person name="Tovar-Ramirez D."/>
        </authorList>
    </citation>
    <scope>NUCLEOTIDE SEQUENCE [LARGE SCALE GENOMIC DNA]</scope>
    <source>
        <strain evidence="2">Araruama</strain>
    </source>
</reference>
<dbReference type="Proteomes" id="UP000189670">
    <property type="component" value="Unassembled WGS sequence"/>
</dbReference>
<accession>A0A1V1NUB9</accession>
<dbReference type="AlphaFoldDB" id="A0A1V1NUB9"/>